<dbReference type="InterPro" id="IPR050457">
    <property type="entry name" value="ZnFinger_BTB_dom_contain"/>
</dbReference>
<feature type="region of interest" description="Disordered" evidence="11">
    <location>
        <begin position="475"/>
        <end position="495"/>
    </location>
</feature>
<evidence type="ECO:0000313" key="13">
    <source>
        <dbReference type="EMBL" id="KZV99332.1"/>
    </source>
</evidence>
<sequence length="495" mass="52795">MTLISDCEDGSALESPLSSPVLKDIPFPCDGASSSASKTQAPMTAYLTVRVCFTSRPHLYAGLSAPQPPPSPTSPAPTFADLEQNFLDVQAAWREPSPSWAPTSASALARRDKEWKAYTGALHPLSFSGLQLLLNAGEGQKSQRPPSPPVPTIDPALLSLKPPSVPHPLPTPSWSPSQSSMVSRWLTRTDPIVPGLEAALVAKEESKTSTPSSANASTGTHSTAAASDTASSSTTVPSSYPPPPPPPVSTNPLTIRLRRPNAELAAGVKRPHDQVDTDDEEDDEDMDADADADTDDDADHASVASDGGEDEDQAQTHTGANTLSPALNNQPLSSSSSSSVAPIPVPVRRSDRVASTSVPYPTPAPSSVGDEDDIAAAAVKPFPCPMCNWRFSRAHELKRHMDCTHFGKKFTCLVCGKNNARKDARRRHQITEQACVAKQASLTDEQLQQMECVTRAEREDSPLYQRYLDAVAKSTARARAAGGKGGPRKKKARRY</sequence>
<keyword evidence="9" id="KW-0539">Nucleus</keyword>
<dbReference type="AlphaFoldDB" id="A0A165MIY7"/>
<evidence type="ECO:0000313" key="14">
    <source>
        <dbReference type="Proteomes" id="UP000077266"/>
    </source>
</evidence>
<gene>
    <name evidence="13" type="ORF">EXIGLDRAFT_233695</name>
</gene>
<dbReference type="Proteomes" id="UP000077266">
    <property type="component" value="Unassembled WGS sequence"/>
</dbReference>
<dbReference type="STRING" id="1314781.A0A165MIY7"/>
<evidence type="ECO:0000256" key="7">
    <source>
        <dbReference type="ARBA" id="ARBA00023125"/>
    </source>
</evidence>
<keyword evidence="7" id="KW-0238">DNA-binding</keyword>
<feature type="region of interest" description="Disordered" evidence="11">
    <location>
        <begin position="137"/>
        <end position="182"/>
    </location>
</feature>
<dbReference type="InterPro" id="IPR036236">
    <property type="entry name" value="Znf_C2H2_sf"/>
</dbReference>
<evidence type="ECO:0000259" key="12">
    <source>
        <dbReference type="PROSITE" id="PS50157"/>
    </source>
</evidence>
<keyword evidence="5" id="KW-0862">Zinc</keyword>
<evidence type="ECO:0000256" key="1">
    <source>
        <dbReference type="ARBA" id="ARBA00004123"/>
    </source>
</evidence>
<dbReference type="SUPFAM" id="SSF57667">
    <property type="entry name" value="beta-beta-alpha zinc fingers"/>
    <property type="match status" value="1"/>
</dbReference>
<keyword evidence="2" id="KW-0479">Metal-binding</keyword>
<name>A0A165MIY7_EXIGL</name>
<dbReference type="PROSITE" id="PS00028">
    <property type="entry name" value="ZINC_FINGER_C2H2_1"/>
    <property type="match status" value="1"/>
</dbReference>
<evidence type="ECO:0000256" key="9">
    <source>
        <dbReference type="ARBA" id="ARBA00023242"/>
    </source>
</evidence>
<evidence type="ECO:0000256" key="2">
    <source>
        <dbReference type="ARBA" id="ARBA00022723"/>
    </source>
</evidence>
<keyword evidence="3" id="KW-0677">Repeat</keyword>
<feature type="compositionally biased region" description="Acidic residues" evidence="11">
    <location>
        <begin position="276"/>
        <end position="298"/>
    </location>
</feature>
<feature type="domain" description="C2H2-type" evidence="12">
    <location>
        <begin position="382"/>
        <end position="410"/>
    </location>
</feature>
<evidence type="ECO:0000256" key="4">
    <source>
        <dbReference type="ARBA" id="ARBA00022771"/>
    </source>
</evidence>
<dbReference type="OrthoDB" id="8922241at2759"/>
<dbReference type="Pfam" id="PF00096">
    <property type="entry name" value="zf-C2H2"/>
    <property type="match status" value="1"/>
</dbReference>
<evidence type="ECO:0000256" key="8">
    <source>
        <dbReference type="ARBA" id="ARBA00023163"/>
    </source>
</evidence>
<evidence type="ECO:0000256" key="6">
    <source>
        <dbReference type="ARBA" id="ARBA00023015"/>
    </source>
</evidence>
<organism evidence="13 14">
    <name type="scientific">Exidia glandulosa HHB12029</name>
    <dbReference type="NCBI Taxonomy" id="1314781"/>
    <lineage>
        <taxon>Eukaryota</taxon>
        <taxon>Fungi</taxon>
        <taxon>Dikarya</taxon>
        <taxon>Basidiomycota</taxon>
        <taxon>Agaricomycotina</taxon>
        <taxon>Agaricomycetes</taxon>
        <taxon>Auriculariales</taxon>
        <taxon>Exidiaceae</taxon>
        <taxon>Exidia</taxon>
    </lineage>
</organism>
<protein>
    <recommendedName>
        <fullName evidence="12">C2H2-type domain-containing protein</fullName>
    </recommendedName>
</protein>
<proteinExistence type="predicted"/>
<dbReference type="PROSITE" id="PS50157">
    <property type="entry name" value="ZINC_FINGER_C2H2_2"/>
    <property type="match status" value="1"/>
</dbReference>
<keyword evidence="8" id="KW-0804">Transcription</keyword>
<reference evidence="13 14" key="1">
    <citation type="journal article" date="2016" name="Mol. Biol. Evol.">
        <title>Comparative Genomics of Early-Diverging Mushroom-Forming Fungi Provides Insights into the Origins of Lignocellulose Decay Capabilities.</title>
        <authorList>
            <person name="Nagy L.G."/>
            <person name="Riley R."/>
            <person name="Tritt A."/>
            <person name="Adam C."/>
            <person name="Daum C."/>
            <person name="Floudas D."/>
            <person name="Sun H."/>
            <person name="Yadav J.S."/>
            <person name="Pangilinan J."/>
            <person name="Larsson K.H."/>
            <person name="Matsuura K."/>
            <person name="Barry K."/>
            <person name="Labutti K."/>
            <person name="Kuo R."/>
            <person name="Ohm R.A."/>
            <person name="Bhattacharya S.S."/>
            <person name="Shirouzu T."/>
            <person name="Yoshinaga Y."/>
            <person name="Martin F.M."/>
            <person name="Grigoriev I.V."/>
            <person name="Hibbett D.S."/>
        </authorList>
    </citation>
    <scope>NUCLEOTIDE SEQUENCE [LARGE SCALE GENOMIC DNA]</scope>
    <source>
        <strain evidence="13 14">HHB12029</strain>
    </source>
</reference>
<evidence type="ECO:0000256" key="11">
    <source>
        <dbReference type="SAM" id="MobiDB-lite"/>
    </source>
</evidence>
<feature type="compositionally biased region" description="Pro residues" evidence="11">
    <location>
        <begin position="163"/>
        <end position="173"/>
    </location>
</feature>
<dbReference type="PANTHER" id="PTHR46105:SF5">
    <property type="entry name" value="ZINC FINGER AND BTB DOMAIN-CONTAINING PROTEIN 44 ISOFORM X1"/>
    <property type="match status" value="1"/>
</dbReference>
<evidence type="ECO:0000256" key="10">
    <source>
        <dbReference type="PROSITE-ProRule" id="PRU00042"/>
    </source>
</evidence>
<dbReference type="InParanoid" id="A0A165MIY7"/>
<feature type="compositionally biased region" description="Pro residues" evidence="11">
    <location>
        <begin position="239"/>
        <end position="249"/>
    </location>
</feature>
<feature type="compositionally biased region" description="Low complexity" evidence="11">
    <location>
        <begin position="212"/>
        <end position="238"/>
    </location>
</feature>
<dbReference type="PANTHER" id="PTHR46105">
    <property type="entry name" value="AGAP004733-PA"/>
    <property type="match status" value="1"/>
</dbReference>
<dbReference type="GO" id="GO:0000981">
    <property type="term" value="F:DNA-binding transcription factor activity, RNA polymerase II-specific"/>
    <property type="evidence" value="ECO:0007669"/>
    <property type="project" value="TreeGrafter"/>
</dbReference>
<dbReference type="Gene3D" id="3.30.160.60">
    <property type="entry name" value="Classic Zinc Finger"/>
    <property type="match status" value="1"/>
</dbReference>
<feature type="compositionally biased region" description="Basic residues" evidence="11">
    <location>
        <begin position="486"/>
        <end position="495"/>
    </location>
</feature>
<dbReference type="EMBL" id="KV425910">
    <property type="protein sequence ID" value="KZV99332.1"/>
    <property type="molecule type" value="Genomic_DNA"/>
</dbReference>
<feature type="compositionally biased region" description="Polar residues" evidence="11">
    <location>
        <begin position="315"/>
        <end position="332"/>
    </location>
</feature>
<dbReference type="SMART" id="SM00355">
    <property type="entry name" value="ZnF_C2H2"/>
    <property type="match status" value="2"/>
</dbReference>
<keyword evidence="4 10" id="KW-0863">Zinc-finger</keyword>
<feature type="region of interest" description="Disordered" evidence="11">
    <location>
        <begin position="202"/>
        <end position="370"/>
    </location>
</feature>
<dbReference type="GO" id="GO:0000978">
    <property type="term" value="F:RNA polymerase II cis-regulatory region sequence-specific DNA binding"/>
    <property type="evidence" value="ECO:0007669"/>
    <property type="project" value="TreeGrafter"/>
</dbReference>
<keyword evidence="14" id="KW-1185">Reference proteome</keyword>
<dbReference type="GO" id="GO:0005634">
    <property type="term" value="C:nucleus"/>
    <property type="evidence" value="ECO:0007669"/>
    <property type="project" value="UniProtKB-SubCell"/>
</dbReference>
<dbReference type="GO" id="GO:0008270">
    <property type="term" value="F:zinc ion binding"/>
    <property type="evidence" value="ECO:0007669"/>
    <property type="project" value="UniProtKB-KW"/>
</dbReference>
<accession>A0A165MIY7</accession>
<dbReference type="InterPro" id="IPR013087">
    <property type="entry name" value="Znf_C2H2_type"/>
</dbReference>
<keyword evidence="6" id="KW-0805">Transcription regulation</keyword>
<evidence type="ECO:0000256" key="5">
    <source>
        <dbReference type="ARBA" id="ARBA00022833"/>
    </source>
</evidence>
<evidence type="ECO:0000256" key="3">
    <source>
        <dbReference type="ARBA" id="ARBA00022737"/>
    </source>
</evidence>
<comment type="subcellular location">
    <subcellularLocation>
        <location evidence="1">Nucleus</location>
    </subcellularLocation>
</comment>